<evidence type="ECO:0000313" key="3">
    <source>
        <dbReference type="Proteomes" id="UP000325292"/>
    </source>
</evidence>
<evidence type="ECO:0000313" key="2">
    <source>
        <dbReference type="EMBL" id="AUW94284.1"/>
    </source>
</evidence>
<gene>
    <name evidence="2" type="ORF">BXT84_10325</name>
</gene>
<organism evidence="2 3">
    <name type="scientific">Sulfobacillus thermotolerans</name>
    <dbReference type="NCBI Taxonomy" id="338644"/>
    <lineage>
        <taxon>Bacteria</taxon>
        <taxon>Bacillati</taxon>
        <taxon>Bacillota</taxon>
        <taxon>Clostridia</taxon>
        <taxon>Eubacteriales</taxon>
        <taxon>Clostridiales Family XVII. Incertae Sedis</taxon>
        <taxon>Sulfobacillus</taxon>
    </lineage>
</organism>
<feature type="domain" description="DUF6671" evidence="1">
    <location>
        <begin position="71"/>
        <end position="289"/>
    </location>
</feature>
<accession>A0ABM6RSJ2</accession>
<dbReference type="Proteomes" id="UP000325292">
    <property type="component" value="Chromosome"/>
</dbReference>
<dbReference type="Pfam" id="PF20376">
    <property type="entry name" value="DUF6671"/>
    <property type="match status" value="1"/>
</dbReference>
<protein>
    <recommendedName>
        <fullName evidence="1">DUF6671 domain-containing protein</fullName>
    </recommendedName>
</protein>
<proteinExistence type="predicted"/>
<dbReference type="InterPro" id="IPR046612">
    <property type="entry name" value="DUF6671"/>
</dbReference>
<evidence type="ECO:0000259" key="1">
    <source>
        <dbReference type="Pfam" id="PF20376"/>
    </source>
</evidence>
<reference evidence="2 3" key="1">
    <citation type="journal article" date="2019" name="Sci. Rep.">
        <title>Sulfobacillus thermotolerans: new insights into resistance and metabolic capacities of acidophilic chemolithotrophs.</title>
        <authorList>
            <person name="Panyushkina A.E."/>
            <person name="Babenko V.V."/>
            <person name="Nikitina A.S."/>
            <person name="Selezneva O.V."/>
            <person name="Tsaplina I.A."/>
            <person name="Letarova M.A."/>
            <person name="Kostryukova E.S."/>
            <person name="Letarov A.V."/>
        </authorList>
    </citation>
    <scope>NUCLEOTIDE SEQUENCE [LARGE SCALE GENOMIC DNA]</scope>
    <source>
        <strain evidence="2 3">Kr1</strain>
    </source>
</reference>
<name>A0ABM6RSJ2_9FIRM</name>
<dbReference type="EMBL" id="CP019454">
    <property type="protein sequence ID" value="AUW94284.1"/>
    <property type="molecule type" value="Genomic_DNA"/>
</dbReference>
<sequence length="289" mass="31366">MSDPYEPHPYQGQKAVLATKHQKEIVLGPPLQQAVGLDLYVPENIDTDLLGTFSGEIERHGTPRDVALRKARWGMELTGLSLGLASEGSFGPHPQLLFVPSDHELLAFIDQERGIEIVEQTLSVETNYGHQAAKSVDDLQEFLTQVQFPSHALIVRPHSGFQPDLLFKGISDVPSLRNAVALCSAASADGMAQVETDMRAHVNPMRQRVLNALAAQLGRRLASRCPSCHAPGFGVVDVVKGLPCEQCGLPTQLISEEVFGCAVCTYREQYPRSDGLQVAPAASCSFCNP</sequence>
<keyword evidence="3" id="KW-1185">Reference proteome</keyword>